<dbReference type="PANTHER" id="PTHR37836:SF2">
    <property type="entry name" value="DUF4038 DOMAIN-CONTAINING PROTEIN"/>
    <property type="match status" value="1"/>
</dbReference>
<dbReference type="Pfam" id="PF13204">
    <property type="entry name" value="Apiosidase"/>
    <property type="match status" value="1"/>
</dbReference>
<accession>A0A8J5J5M8</accession>
<gene>
    <name evidence="2" type="ORF">JG688_00009837</name>
</gene>
<dbReference type="InterPro" id="IPR025277">
    <property type="entry name" value="Apiosidase-like_cat_dom"/>
</dbReference>
<protein>
    <recommendedName>
        <fullName evidence="1">Apiosidase-like catalytic domain-containing protein</fullName>
    </recommendedName>
</protein>
<comment type="caution">
    <text evidence="2">The sequence shown here is derived from an EMBL/GenBank/DDBJ whole genome shotgun (WGS) entry which is preliminary data.</text>
</comment>
<name>A0A8J5J5M8_9STRA</name>
<dbReference type="Proteomes" id="UP000709295">
    <property type="component" value="Unassembled WGS sequence"/>
</dbReference>
<organism evidence="2 3">
    <name type="scientific">Phytophthora aleatoria</name>
    <dbReference type="NCBI Taxonomy" id="2496075"/>
    <lineage>
        <taxon>Eukaryota</taxon>
        <taxon>Sar</taxon>
        <taxon>Stramenopiles</taxon>
        <taxon>Oomycota</taxon>
        <taxon>Peronosporomycetes</taxon>
        <taxon>Peronosporales</taxon>
        <taxon>Peronosporaceae</taxon>
        <taxon>Phytophthora</taxon>
    </lineage>
</organism>
<evidence type="ECO:0000259" key="1">
    <source>
        <dbReference type="Pfam" id="PF13204"/>
    </source>
</evidence>
<evidence type="ECO:0000313" key="2">
    <source>
        <dbReference type="EMBL" id="KAG6959966.1"/>
    </source>
</evidence>
<dbReference type="PANTHER" id="PTHR37836">
    <property type="entry name" value="LMO1036 PROTEIN"/>
    <property type="match status" value="1"/>
</dbReference>
<dbReference type="EMBL" id="JAENGY010000586">
    <property type="protein sequence ID" value="KAG6959966.1"/>
    <property type="molecule type" value="Genomic_DNA"/>
</dbReference>
<sequence>LVVYLHINVWVVKPEVTPDPYSHSGHATPDPTNTFSPAIGWDSTKNYEYIAEMRDVFTGPVFDLEDHYEGAHDSFDLDKILRNASHIRTGLYRGVYSGASGFIYGINSVWQMYEPRSVLLRDSYWYPAQINQNESGAWREDIYFEGATQAKHVTKPLSGLSTAVLESLEPARELLSSPSNHTDKSVNKYE</sequence>
<evidence type="ECO:0000313" key="3">
    <source>
        <dbReference type="Proteomes" id="UP000709295"/>
    </source>
</evidence>
<feature type="domain" description="Apiosidase-like catalytic" evidence="1">
    <location>
        <begin position="23"/>
        <end position="160"/>
    </location>
</feature>
<feature type="non-terminal residue" evidence="2">
    <location>
        <position position="1"/>
    </location>
</feature>
<keyword evidence="3" id="KW-1185">Reference proteome</keyword>
<reference evidence="2" key="1">
    <citation type="submission" date="2021-01" db="EMBL/GenBank/DDBJ databases">
        <title>Phytophthora aleatoria, a newly-described species from Pinus radiata is distinct from Phytophthora cactorum isolates based on comparative genomics.</title>
        <authorList>
            <person name="Mcdougal R."/>
            <person name="Panda P."/>
            <person name="Williams N."/>
            <person name="Studholme D.J."/>
        </authorList>
    </citation>
    <scope>NUCLEOTIDE SEQUENCE</scope>
    <source>
        <strain evidence="2">NZFS 4037</strain>
    </source>
</reference>
<proteinExistence type="predicted"/>
<dbReference type="AlphaFoldDB" id="A0A8J5J5M8"/>